<dbReference type="PANTHER" id="PTHR20765:SF1">
    <property type="entry name" value="EQUILIBRATIVE NUCLEOBASE TRANSPORTER 1"/>
    <property type="match status" value="1"/>
</dbReference>
<dbReference type="InterPro" id="IPR027197">
    <property type="entry name" value="SLC43A3"/>
</dbReference>
<dbReference type="OrthoDB" id="330047at2759"/>
<feature type="transmembrane region" description="Helical" evidence="1">
    <location>
        <begin position="536"/>
        <end position="556"/>
    </location>
</feature>
<dbReference type="RefSeq" id="XP_035690000.1">
    <property type="nucleotide sequence ID" value="XM_035834107.1"/>
</dbReference>
<keyword evidence="1" id="KW-1133">Transmembrane helix</keyword>
<evidence type="ECO:0000313" key="3">
    <source>
        <dbReference type="RefSeq" id="XP_035690000.1"/>
    </source>
</evidence>
<organism evidence="2 3">
    <name type="scientific">Branchiostoma floridae</name>
    <name type="common">Florida lancelet</name>
    <name type="synonym">Amphioxus</name>
    <dbReference type="NCBI Taxonomy" id="7739"/>
    <lineage>
        <taxon>Eukaryota</taxon>
        <taxon>Metazoa</taxon>
        <taxon>Chordata</taxon>
        <taxon>Cephalochordata</taxon>
        <taxon>Leptocardii</taxon>
        <taxon>Amphioxiformes</taxon>
        <taxon>Branchiostomatidae</taxon>
        <taxon>Branchiostoma</taxon>
    </lineage>
</organism>
<sequence length="623" mass="69311">MSQVPPVKKWITFVTGVLECLLFGGLIFGWASLVIVLKSENFFSSNCPSAVNGQENGFSNSSVNMAVTLVIFSNETQFTTLSPKGLSNASDVDSCAAPSVGCTYQDEQLSLVFTIASACLSFMALPNGILYDKFGTRKTRIVASVTYAIAMLMTAFTTVASSEMLFASMCIMAASGGYLLITNMQIGNLFGDKRSTVITLVNGAFDSSSFVFLVVLKIYEGGVSFKVIFLFFSVATSLLLLRSLFLLPNKQFPWPLPQDYNYGICRGKNTGRRPPGDVELNHNNHDAGELQQEALMSNGNAQQTEEDEEEEISTPELYYPTFKKGLKSGMFYTHIFWFSVIQLRNYFFMGTFNPWMTKLADSNGCVVIRYTEAFAITQLFGVFCAPMNGLIMDTYRKYVTKKMVQDKQAGRNHVCVESAYTKASLDLRSCVVAFSLTTFLGVLFSVCVVIPVLPIQYLSFVLQVILRSFLYGGNATFFAVGYPPRHFGKMFGADMFIGGVFSCFQYPLFILTQDVFQGNPMPYLYPPRHFGKMLGSNYGVGGVILILQFPLFMLTVDTFGGNATPVNIILLVLTALTVIHPVYLYFHCKWLDQQYRENGPKTVKKPRRMEDENLLVVDQVSTI</sequence>
<keyword evidence="2" id="KW-1185">Reference proteome</keyword>
<protein>
    <submittedName>
        <fullName evidence="3">Solute carrier family 43 member 3-like</fullName>
    </submittedName>
</protein>
<reference evidence="3" key="2">
    <citation type="submission" date="2025-08" db="UniProtKB">
        <authorList>
            <consortium name="RefSeq"/>
        </authorList>
    </citation>
    <scope>IDENTIFICATION</scope>
    <source>
        <strain evidence="3">S238N-H82</strain>
        <tissue evidence="3">Testes</tissue>
    </source>
</reference>
<dbReference type="Gene3D" id="1.20.1250.20">
    <property type="entry name" value="MFS general substrate transporter like domains"/>
    <property type="match status" value="1"/>
</dbReference>
<gene>
    <name evidence="3" type="primary">LOC118425301</name>
</gene>
<feature type="transmembrane region" description="Helical" evidence="1">
    <location>
        <begin position="12"/>
        <end position="36"/>
    </location>
</feature>
<feature type="transmembrane region" description="Helical" evidence="1">
    <location>
        <begin position="196"/>
        <end position="219"/>
    </location>
</feature>
<proteinExistence type="predicted"/>
<dbReference type="PANTHER" id="PTHR20765">
    <property type="entry name" value="SOLUTE CARRIER FAMILY 43 MEMBER 3-RELATED"/>
    <property type="match status" value="1"/>
</dbReference>
<feature type="transmembrane region" description="Helical" evidence="1">
    <location>
        <begin position="141"/>
        <end position="159"/>
    </location>
</feature>
<name>A0A9J7LXB9_BRAFL</name>
<dbReference type="InterPro" id="IPR011701">
    <property type="entry name" value="MFS"/>
</dbReference>
<feature type="transmembrane region" description="Helical" evidence="1">
    <location>
        <begin position="460"/>
        <end position="483"/>
    </location>
</feature>
<evidence type="ECO:0000256" key="1">
    <source>
        <dbReference type="SAM" id="Phobius"/>
    </source>
</evidence>
<dbReference type="Pfam" id="PF07690">
    <property type="entry name" value="MFS_1"/>
    <property type="match status" value="1"/>
</dbReference>
<feature type="transmembrane region" description="Helical" evidence="1">
    <location>
        <begin position="329"/>
        <end position="347"/>
    </location>
</feature>
<dbReference type="GO" id="GO:0022857">
    <property type="term" value="F:transmembrane transporter activity"/>
    <property type="evidence" value="ECO:0007669"/>
    <property type="project" value="InterPro"/>
</dbReference>
<feature type="transmembrane region" description="Helical" evidence="1">
    <location>
        <begin position="225"/>
        <end position="247"/>
    </location>
</feature>
<reference evidence="2" key="1">
    <citation type="journal article" date="2020" name="Nat. Ecol. Evol.">
        <title>Deeply conserved synteny resolves early events in vertebrate evolution.</title>
        <authorList>
            <person name="Simakov O."/>
            <person name="Marletaz F."/>
            <person name="Yue J.X."/>
            <person name="O'Connell B."/>
            <person name="Jenkins J."/>
            <person name="Brandt A."/>
            <person name="Calef R."/>
            <person name="Tung C.H."/>
            <person name="Huang T.K."/>
            <person name="Schmutz J."/>
            <person name="Satoh N."/>
            <person name="Yu J.K."/>
            <person name="Putnam N.H."/>
            <person name="Green R.E."/>
            <person name="Rokhsar D.S."/>
        </authorList>
    </citation>
    <scope>NUCLEOTIDE SEQUENCE [LARGE SCALE GENOMIC DNA]</scope>
    <source>
        <strain evidence="2">S238N-H82</strain>
    </source>
</reference>
<dbReference type="SUPFAM" id="SSF103473">
    <property type="entry name" value="MFS general substrate transporter"/>
    <property type="match status" value="1"/>
</dbReference>
<dbReference type="OMA" id="CNILQQV"/>
<feature type="transmembrane region" description="Helical" evidence="1">
    <location>
        <begin position="109"/>
        <end position="129"/>
    </location>
</feature>
<keyword evidence="1" id="KW-0812">Transmembrane</keyword>
<dbReference type="AlphaFoldDB" id="A0A9J7LXB9"/>
<feature type="transmembrane region" description="Helical" evidence="1">
    <location>
        <begin position="495"/>
        <end position="516"/>
    </location>
</feature>
<keyword evidence="1" id="KW-0472">Membrane</keyword>
<accession>A0A9J7LXB9</accession>
<dbReference type="GeneID" id="118425301"/>
<feature type="transmembrane region" description="Helical" evidence="1">
    <location>
        <begin position="367"/>
        <end position="391"/>
    </location>
</feature>
<dbReference type="InterPro" id="IPR036259">
    <property type="entry name" value="MFS_trans_sf"/>
</dbReference>
<evidence type="ECO:0000313" key="2">
    <source>
        <dbReference type="Proteomes" id="UP000001554"/>
    </source>
</evidence>
<feature type="transmembrane region" description="Helical" evidence="1">
    <location>
        <begin position="165"/>
        <end position="184"/>
    </location>
</feature>
<feature type="transmembrane region" description="Helical" evidence="1">
    <location>
        <begin position="431"/>
        <end position="454"/>
    </location>
</feature>
<dbReference type="KEGG" id="bfo:118425301"/>
<dbReference type="Proteomes" id="UP000001554">
    <property type="component" value="Chromosome 11"/>
</dbReference>
<feature type="transmembrane region" description="Helical" evidence="1">
    <location>
        <begin position="568"/>
        <end position="586"/>
    </location>
</feature>